<dbReference type="Pfam" id="PF13535">
    <property type="entry name" value="ATP-grasp_4"/>
    <property type="match status" value="1"/>
</dbReference>
<accession>A0A485KLN0</accession>
<evidence type="ECO:0000313" key="7">
    <source>
        <dbReference type="EMBL" id="VFT85730.1"/>
    </source>
</evidence>
<evidence type="ECO:0000256" key="3">
    <source>
        <dbReference type="ARBA" id="ARBA00022840"/>
    </source>
</evidence>
<dbReference type="GO" id="GO:0046872">
    <property type="term" value="F:metal ion binding"/>
    <property type="evidence" value="ECO:0007669"/>
    <property type="project" value="InterPro"/>
</dbReference>
<dbReference type="AlphaFoldDB" id="A0A485KLN0"/>
<dbReference type="Proteomes" id="UP000332933">
    <property type="component" value="Unassembled WGS sequence"/>
</dbReference>
<evidence type="ECO:0000256" key="1">
    <source>
        <dbReference type="ARBA" id="ARBA00022598"/>
    </source>
</evidence>
<evidence type="ECO:0000256" key="2">
    <source>
        <dbReference type="ARBA" id="ARBA00022741"/>
    </source>
</evidence>
<evidence type="ECO:0000256" key="4">
    <source>
        <dbReference type="PROSITE-ProRule" id="PRU00409"/>
    </source>
</evidence>
<dbReference type="GO" id="GO:0005524">
    <property type="term" value="F:ATP binding"/>
    <property type="evidence" value="ECO:0007669"/>
    <property type="project" value="UniProtKB-UniRule"/>
</dbReference>
<dbReference type="NCBIfam" id="NF005543">
    <property type="entry name" value="PRK07206.1"/>
    <property type="match status" value="1"/>
</dbReference>
<reference evidence="7 8" key="1">
    <citation type="submission" date="2019-03" db="EMBL/GenBank/DDBJ databases">
        <authorList>
            <person name="Gaulin E."/>
            <person name="Dumas B."/>
        </authorList>
    </citation>
    <scope>NUCLEOTIDE SEQUENCE [LARGE SCALE GENOMIC DNA]</scope>
    <source>
        <strain evidence="7">CBS 568.67</strain>
    </source>
</reference>
<dbReference type="PANTHER" id="PTHR43585:SF2">
    <property type="entry name" value="ATP-GRASP ENZYME FSQD"/>
    <property type="match status" value="1"/>
</dbReference>
<keyword evidence="8" id="KW-1185">Reference proteome</keyword>
<dbReference type="GO" id="GO:0016874">
    <property type="term" value="F:ligase activity"/>
    <property type="evidence" value="ECO:0007669"/>
    <property type="project" value="UniProtKB-KW"/>
</dbReference>
<reference evidence="6" key="2">
    <citation type="submission" date="2019-06" db="EMBL/GenBank/DDBJ databases">
        <title>Genomics analysis of Aphanomyces spp. identifies a new class of oomycete effector associated with host adaptation.</title>
        <authorList>
            <person name="Gaulin E."/>
        </authorList>
    </citation>
    <scope>NUCLEOTIDE SEQUENCE</scope>
    <source>
        <strain evidence="6">CBS 578.67</strain>
    </source>
</reference>
<proteinExistence type="predicted"/>
<name>A0A485KLN0_9STRA</name>
<sequence length="499" mass="54796">MSTLHSQPASHFQICCSIVKMPNVEMKKECVAVVDPFSTGLCLAQDVMARGYACIAVYSETEQVFADWMATLSGDVRASFAGEVFHDGADDSEEEMDRIVGEVLAFGYHVVGVIVGAEPGVKLCDRLSERMHVVTNGSAGSEGRRNKYVMGETIRAAGMRAVKQCLAATYEEAAAFVTTVLKPSPFKVIVKPVDSAGSDDVTLCKSLDDVQTCFRNVIGKINHLGIENHALLVQEYLEGTEYVVDTVSRAGEHKVVAVWEYDKRSANGAAFVYYGALLREAKGDVVLSIVNYVFKVLDALSINNGPGHAEVKFVRGEPCLIEIGARCHGREGTDMPILDRCQGYNQVGATVDAYFDKAAFDALPKMPTQLMAHGIKTTLVSYEHGVLHSMPGLSEIEAMASYVDKKIRHTEGVKMAPTIDMFTTPGCVLQVHEDSNVLTQDYERIRELEYKGLYKLKEKPMPLKVLYSVELKEDPSHKNKSKVLYGVEMEVRQVPVATS</sequence>
<feature type="domain" description="ATP-grasp" evidence="5">
    <location>
        <begin position="151"/>
        <end position="355"/>
    </location>
</feature>
<dbReference type="EMBL" id="VJMH01005115">
    <property type="protein sequence ID" value="KAF0700666.1"/>
    <property type="molecule type" value="Genomic_DNA"/>
</dbReference>
<dbReference type="EMBL" id="CAADRA010005136">
    <property type="protein sequence ID" value="VFT85730.1"/>
    <property type="molecule type" value="Genomic_DNA"/>
</dbReference>
<protein>
    <submittedName>
        <fullName evidence="7">Aste57867_8844 protein</fullName>
    </submittedName>
</protein>
<dbReference type="PROSITE" id="PS50975">
    <property type="entry name" value="ATP_GRASP"/>
    <property type="match status" value="1"/>
</dbReference>
<evidence type="ECO:0000313" key="8">
    <source>
        <dbReference type="Proteomes" id="UP000332933"/>
    </source>
</evidence>
<keyword evidence="3 4" id="KW-0067">ATP-binding</keyword>
<organism evidence="7 8">
    <name type="scientific">Aphanomyces stellatus</name>
    <dbReference type="NCBI Taxonomy" id="120398"/>
    <lineage>
        <taxon>Eukaryota</taxon>
        <taxon>Sar</taxon>
        <taxon>Stramenopiles</taxon>
        <taxon>Oomycota</taxon>
        <taxon>Saprolegniomycetes</taxon>
        <taxon>Saprolegniales</taxon>
        <taxon>Verrucalvaceae</taxon>
        <taxon>Aphanomyces</taxon>
    </lineage>
</organism>
<dbReference type="OrthoDB" id="434648at2759"/>
<dbReference type="SUPFAM" id="SSF56059">
    <property type="entry name" value="Glutathione synthetase ATP-binding domain-like"/>
    <property type="match status" value="1"/>
</dbReference>
<evidence type="ECO:0000259" key="5">
    <source>
        <dbReference type="PROSITE" id="PS50975"/>
    </source>
</evidence>
<dbReference type="InterPro" id="IPR011761">
    <property type="entry name" value="ATP-grasp"/>
</dbReference>
<keyword evidence="2 4" id="KW-0547">Nucleotide-binding</keyword>
<dbReference type="Gene3D" id="3.30.470.20">
    <property type="entry name" value="ATP-grasp fold, B domain"/>
    <property type="match status" value="1"/>
</dbReference>
<keyword evidence="1" id="KW-0436">Ligase</keyword>
<dbReference type="PANTHER" id="PTHR43585">
    <property type="entry name" value="FUMIPYRROLE BIOSYNTHESIS PROTEIN C"/>
    <property type="match status" value="1"/>
</dbReference>
<evidence type="ECO:0000313" key="6">
    <source>
        <dbReference type="EMBL" id="KAF0700666.1"/>
    </source>
</evidence>
<gene>
    <name evidence="7" type="primary">Aste57867_8844</name>
    <name evidence="6" type="ORF">As57867_008809</name>
    <name evidence="7" type="ORF">ASTE57867_8844</name>
</gene>
<dbReference type="InterPro" id="IPR052032">
    <property type="entry name" value="ATP-dep_AA_Ligase"/>
</dbReference>